<sequence>MNLSHAYSGHAPKPKSYVGIGLVVAVHVAAIYALSAGLIKSPPEPPKIITLKPLPPEVQPDPPKPEPRPVDRPVMRDFQPIPVPVPDDVVVAQDPPPVGPTVIRDTGTIVAERGSTRADPTPAQPVSKPRLQTPGAVCSVMPKPEMPALNWSGEAVLNVVATVRGGRVVGTDFHVTQGALDGKTRRSLQRSVETALAGYQCQGDAMFQQDFAFSID</sequence>
<proteinExistence type="predicted"/>
<reference evidence="3 4" key="1">
    <citation type="submission" date="2024-08" db="EMBL/GenBank/DDBJ databases">
        <authorList>
            <person name="Lu H."/>
        </authorList>
    </citation>
    <scope>NUCLEOTIDE SEQUENCE [LARGE SCALE GENOMIC DNA]</scope>
    <source>
        <strain evidence="3 4">BYS78W</strain>
    </source>
</reference>
<keyword evidence="2" id="KW-1133">Transmembrane helix</keyword>
<keyword evidence="2" id="KW-0812">Transmembrane</keyword>
<feature type="region of interest" description="Disordered" evidence="1">
    <location>
        <begin position="45"/>
        <end position="79"/>
    </location>
</feature>
<keyword evidence="2" id="KW-0472">Membrane</keyword>
<comment type="caution">
    <text evidence="3">The sequence shown here is derived from an EMBL/GenBank/DDBJ whole genome shotgun (WGS) entry which is preliminary data.</text>
</comment>
<dbReference type="Proteomes" id="UP001606134">
    <property type="component" value="Unassembled WGS sequence"/>
</dbReference>
<dbReference type="EMBL" id="JBIGIC010000011">
    <property type="protein sequence ID" value="MFG6489145.1"/>
    <property type="molecule type" value="Genomic_DNA"/>
</dbReference>
<accession>A0ABW7HH21</accession>
<feature type="transmembrane region" description="Helical" evidence="2">
    <location>
        <begin position="20"/>
        <end position="39"/>
    </location>
</feature>
<feature type="compositionally biased region" description="Basic and acidic residues" evidence="1">
    <location>
        <begin position="63"/>
        <end position="75"/>
    </location>
</feature>
<dbReference type="RefSeq" id="WP_394415392.1">
    <property type="nucleotide sequence ID" value="NZ_JBIGIC010000011.1"/>
</dbReference>
<protein>
    <submittedName>
        <fullName evidence="3">Uncharacterized protein</fullName>
    </submittedName>
</protein>
<evidence type="ECO:0000256" key="2">
    <source>
        <dbReference type="SAM" id="Phobius"/>
    </source>
</evidence>
<evidence type="ECO:0000313" key="4">
    <source>
        <dbReference type="Proteomes" id="UP001606134"/>
    </source>
</evidence>
<name>A0ABW7HH21_9BURK</name>
<feature type="compositionally biased region" description="Pro residues" evidence="1">
    <location>
        <begin position="53"/>
        <end position="62"/>
    </location>
</feature>
<evidence type="ECO:0000256" key="1">
    <source>
        <dbReference type="SAM" id="MobiDB-lite"/>
    </source>
</evidence>
<keyword evidence="4" id="KW-1185">Reference proteome</keyword>
<gene>
    <name evidence="3" type="ORF">ACG04R_20835</name>
</gene>
<evidence type="ECO:0000313" key="3">
    <source>
        <dbReference type="EMBL" id="MFG6489145.1"/>
    </source>
</evidence>
<organism evidence="3 4">
    <name type="scientific">Pelomonas candidula</name>
    <dbReference type="NCBI Taxonomy" id="3299025"/>
    <lineage>
        <taxon>Bacteria</taxon>
        <taxon>Pseudomonadati</taxon>
        <taxon>Pseudomonadota</taxon>
        <taxon>Betaproteobacteria</taxon>
        <taxon>Burkholderiales</taxon>
        <taxon>Sphaerotilaceae</taxon>
        <taxon>Roseateles</taxon>
    </lineage>
</organism>